<evidence type="ECO:0000256" key="1">
    <source>
        <dbReference type="SAM" id="Phobius"/>
    </source>
</evidence>
<evidence type="ECO:0000313" key="2">
    <source>
        <dbReference type="EMBL" id="MDY0394518.1"/>
    </source>
</evidence>
<gene>
    <name evidence="2" type="ORF">RWE15_08765</name>
</gene>
<keyword evidence="1" id="KW-0812">Transmembrane</keyword>
<feature type="transmembrane region" description="Helical" evidence="1">
    <location>
        <begin position="123"/>
        <end position="143"/>
    </location>
</feature>
<keyword evidence="1" id="KW-1133">Transmembrane helix</keyword>
<proteinExistence type="predicted"/>
<sequence>MLSLSYSLFTKFKFRLSIVVSYIIFLFGSQYLGSIRGWYGFGWWDTFIHFISGGMLAFMAIALYERLVHRNAGDDISPGFVFLFILGFSALGGVLWEVYEFSCDQIFHTTMQGGGNFDTMSDLIAGMVGSCIIAVCSWIRTILKQKQKSL</sequence>
<name>A0ABU5C5B4_9BACI</name>
<dbReference type="EMBL" id="JAWDIP010000003">
    <property type="protein sequence ID" value="MDY0394518.1"/>
    <property type="molecule type" value="Genomic_DNA"/>
</dbReference>
<keyword evidence="3" id="KW-1185">Reference proteome</keyword>
<accession>A0ABU5C5B4</accession>
<comment type="caution">
    <text evidence="2">The sequence shown here is derived from an EMBL/GenBank/DDBJ whole genome shotgun (WGS) entry which is preliminary data.</text>
</comment>
<organism evidence="2 3">
    <name type="scientific">Tigheibacillus halophilus</name>
    <dbReference type="NCBI Taxonomy" id="361280"/>
    <lineage>
        <taxon>Bacteria</taxon>
        <taxon>Bacillati</taxon>
        <taxon>Bacillota</taxon>
        <taxon>Bacilli</taxon>
        <taxon>Bacillales</taxon>
        <taxon>Bacillaceae</taxon>
        <taxon>Tigheibacillus</taxon>
    </lineage>
</organism>
<dbReference type="Pfam" id="PF09997">
    <property type="entry name" value="DUF2238"/>
    <property type="match status" value="1"/>
</dbReference>
<protein>
    <recommendedName>
        <fullName evidence="4">VanZ like family protein</fullName>
    </recommendedName>
</protein>
<evidence type="ECO:0008006" key="4">
    <source>
        <dbReference type="Google" id="ProtNLM"/>
    </source>
</evidence>
<dbReference type="InterPro" id="IPR014509">
    <property type="entry name" value="YjdF-like"/>
</dbReference>
<keyword evidence="1" id="KW-0472">Membrane</keyword>
<feature type="transmembrane region" description="Helical" evidence="1">
    <location>
        <begin position="12"/>
        <end position="31"/>
    </location>
</feature>
<dbReference type="Proteomes" id="UP001281447">
    <property type="component" value="Unassembled WGS sequence"/>
</dbReference>
<reference evidence="2 3" key="1">
    <citation type="submission" date="2023-10" db="EMBL/GenBank/DDBJ databases">
        <title>Virgibacillus halophilus 5B73C genome.</title>
        <authorList>
            <person name="Miliotis G."/>
            <person name="Sengupta P."/>
            <person name="Hameed A."/>
            <person name="Chuvochina M."/>
            <person name="Mcdonagh F."/>
            <person name="Simpson A.C."/>
            <person name="Singh N.K."/>
            <person name="Rekha P.D."/>
            <person name="Raman K."/>
            <person name="Hugenholtz P."/>
            <person name="Venkateswaran K."/>
        </authorList>
    </citation>
    <scope>NUCLEOTIDE SEQUENCE [LARGE SCALE GENOMIC DNA]</scope>
    <source>
        <strain evidence="2 3">5B73C</strain>
    </source>
</reference>
<feature type="transmembrane region" description="Helical" evidence="1">
    <location>
        <begin position="43"/>
        <end position="64"/>
    </location>
</feature>
<evidence type="ECO:0000313" key="3">
    <source>
        <dbReference type="Proteomes" id="UP001281447"/>
    </source>
</evidence>
<feature type="transmembrane region" description="Helical" evidence="1">
    <location>
        <begin position="76"/>
        <end position="96"/>
    </location>
</feature>